<dbReference type="InterPro" id="IPR036322">
    <property type="entry name" value="WD40_repeat_dom_sf"/>
</dbReference>
<dbReference type="Pfam" id="PF11715">
    <property type="entry name" value="Beta-prop_Nup120_160"/>
    <property type="match status" value="1"/>
</dbReference>
<feature type="domain" description="Nucleoporin nup120-like HEAT repeat" evidence="6">
    <location>
        <begin position="901"/>
        <end position="1074"/>
    </location>
</feature>
<name>A0A3D8T7X9_9HELO</name>
<organism evidence="7 8">
    <name type="scientific">Coleophoma crateriformis</name>
    <dbReference type="NCBI Taxonomy" id="565419"/>
    <lineage>
        <taxon>Eukaryota</taxon>
        <taxon>Fungi</taxon>
        <taxon>Dikarya</taxon>
        <taxon>Ascomycota</taxon>
        <taxon>Pezizomycotina</taxon>
        <taxon>Leotiomycetes</taxon>
        <taxon>Helotiales</taxon>
        <taxon>Dermateaceae</taxon>
        <taxon>Coleophoma</taxon>
    </lineage>
</organism>
<dbReference type="PANTHER" id="PTHR21286:SF0">
    <property type="entry name" value="NUCLEAR PORE COMPLEX PROTEIN NUP160"/>
    <property type="match status" value="1"/>
</dbReference>
<sequence>MLMNGNRETPALAPTRRKLSFATRRAASEKSPGCDAAEVPHQHTQLRIDGDKMAEAAPFYAYKELRLNLDPAAKGTTVAIRIPAHGSSAWPSRTAQKRPHIADVAFAGDEEAFKQKFLATAASIYHRKHHKSPRSFLWRILEDGKVLSIRAVDVSKQNNVADANITLRLLFPSSIKHSSIAFSDSPEHDILSAFILTESKQLYTLNLRPDYFRRAASTEDNVGDWCKVFVPSAFSFKHPHRLIALSADQILISTIDGGLMRLQKNSGSDGTEWKETHYSEGSWGLRSLIPFQGNNTIPYGKFSLEQSVATSLAAPPKQIFDTPYIFTVCLDHKLRIWNLETGKIAYNRDILDPERDPQDATRPVISPSYSQLVKVIVGGKETALCVTYSPNGSGQFKFWDVVQTEDNNLHLIDLFPGNELVPQPPTSDVWTLADFSIIGDKQGVNDLNLWLLWKNNTTYRVQKLGFSREDSPETLQDTWGSVWEGMAPESLTDAPLPINFQGDAADSTDKWLSFIFMPGRFTTSTIETCLAIYETGLGASRDSSSRRTGCLAERLCSTIASTSTLGRKSDGEVDYEQFRAATDAQWRRFYRLLLELNKQRGEALSLVIDPQGEMPWVASADGVSAIRACSALERFWHNQDGIESDAEDVLPLMTAAMNLRDSFSDQLNHSWNASLLGELFEDPSEIDSVRIKSLYDKCDFSRQIGDEEYGQLVVNLGDDFKRVTPSVYEALLRLMAASDDMEQRPHNLPLAEFGIKLIVKGVQETVELHRNICLDQLALLVFIEVEINHGEEGIEFDTAAVFRQLISMLKRLELVGWLANTELSLPLGKPERSDLLVEAASTLVKKALPCDETVTVLEGVLRHLLSLDTRKGETMSSALTDVILQICDPDSEYEARPPALIQCFLLKHGRADLAVQFSRFAETDPFSTYIRGRVYLAVNDALAATALFKKAAFGMAYPNSKQRSDYRSAGFLEETEKNLLNAGLPEYYSHIVALFDKAKIYSYVIDFAGLALQFLSPTSDDQQVSAIRKEMHIRMFNAAIQTSRYDLAHSTLALFTDSALQLSSIRTLVTRMCEASYATQLIGLPFIGMQDNVDDILAQKCESIVDVNVGVPYHKILYSWRIKHSDFRGAAAISYERLQRLQQAVDNNTSFGEGEGEGETPVTRQYVSLINALSCVDSKQAWILSEPLPPKPTTKNGTAPVHRKVVTLDDIRKSYQEELDRLAAIENDQFAFTGGDAMDVL</sequence>
<dbReference type="OrthoDB" id="67716at2759"/>
<dbReference type="GO" id="GO:0017056">
    <property type="term" value="F:structural constituent of nuclear pore"/>
    <property type="evidence" value="ECO:0007669"/>
    <property type="project" value="TreeGrafter"/>
</dbReference>
<comment type="caution">
    <text evidence="7">The sequence shown here is derived from an EMBL/GenBank/DDBJ whole genome shotgun (WGS) entry which is preliminary data.</text>
</comment>
<keyword evidence="2" id="KW-0813">Transport</keyword>
<dbReference type="InterPro" id="IPR048884">
    <property type="entry name" value="Nup120_helical"/>
</dbReference>
<dbReference type="Proteomes" id="UP000256328">
    <property type="component" value="Unassembled WGS sequence"/>
</dbReference>
<proteinExistence type="predicted"/>
<feature type="domain" description="Nucleoporin Nup120/160 beta-propeller" evidence="4">
    <location>
        <begin position="134"/>
        <end position="633"/>
    </location>
</feature>
<evidence type="ECO:0000313" key="7">
    <source>
        <dbReference type="EMBL" id="RDW94541.1"/>
    </source>
</evidence>
<dbReference type="Pfam" id="PF23300">
    <property type="entry name" value="HEAT_Nup120"/>
    <property type="match status" value="1"/>
</dbReference>
<dbReference type="AlphaFoldDB" id="A0A3D8T7X9"/>
<evidence type="ECO:0000259" key="5">
    <source>
        <dbReference type="Pfam" id="PF21486"/>
    </source>
</evidence>
<dbReference type="InterPro" id="IPR059141">
    <property type="entry name" value="Beta-prop_Nup120_160"/>
</dbReference>
<evidence type="ECO:0000256" key="3">
    <source>
        <dbReference type="ARBA" id="ARBA00023242"/>
    </source>
</evidence>
<evidence type="ECO:0000259" key="6">
    <source>
        <dbReference type="Pfam" id="PF23300"/>
    </source>
</evidence>
<gene>
    <name evidence="7" type="ORF">BP5796_00304</name>
</gene>
<evidence type="ECO:0000259" key="4">
    <source>
        <dbReference type="Pfam" id="PF11715"/>
    </source>
</evidence>
<evidence type="ECO:0000313" key="8">
    <source>
        <dbReference type="Proteomes" id="UP000256328"/>
    </source>
</evidence>
<dbReference type="SUPFAM" id="SSF50978">
    <property type="entry name" value="WD40 repeat-like"/>
    <property type="match status" value="1"/>
</dbReference>
<comment type="subcellular location">
    <subcellularLocation>
        <location evidence="1">Nucleus</location>
    </subcellularLocation>
</comment>
<keyword evidence="8" id="KW-1185">Reference proteome</keyword>
<evidence type="ECO:0000256" key="2">
    <source>
        <dbReference type="ARBA" id="ARBA00022448"/>
    </source>
</evidence>
<keyword evidence="3" id="KW-0539">Nucleus</keyword>
<dbReference type="PANTHER" id="PTHR21286">
    <property type="entry name" value="NUCLEAR PORE COMPLEX PROTEIN NUP160"/>
    <property type="match status" value="1"/>
</dbReference>
<reference evidence="7 8" key="1">
    <citation type="journal article" date="2018" name="IMA Fungus">
        <title>IMA Genome-F 9: Draft genome sequence of Annulohypoxylon stygium, Aspergillus mulundensis, Berkeleyomyces basicola (syn. Thielaviopsis basicola), Ceratocystis smalleyi, two Cercospora beticola strains, Coleophoma cylindrospora, Fusarium fracticaudum, Phialophora cf. hyalina, and Morchella septimelata.</title>
        <authorList>
            <person name="Wingfield B.D."/>
            <person name="Bills G.F."/>
            <person name="Dong Y."/>
            <person name="Huang W."/>
            <person name="Nel W.J."/>
            <person name="Swalarsk-Parry B.S."/>
            <person name="Vaghefi N."/>
            <person name="Wilken P.M."/>
            <person name="An Z."/>
            <person name="de Beer Z.W."/>
            <person name="De Vos L."/>
            <person name="Chen L."/>
            <person name="Duong T.A."/>
            <person name="Gao Y."/>
            <person name="Hammerbacher A."/>
            <person name="Kikkert J.R."/>
            <person name="Li Y."/>
            <person name="Li H."/>
            <person name="Li K."/>
            <person name="Li Q."/>
            <person name="Liu X."/>
            <person name="Ma X."/>
            <person name="Naidoo K."/>
            <person name="Pethybridge S.J."/>
            <person name="Sun J."/>
            <person name="Steenkamp E.T."/>
            <person name="van der Nest M.A."/>
            <person name="van Wyk S."/>
            <person name="Wingfield M.J."/>
            <person name="Xiong C."/>
            <person name="Yue Q."/>
            <person name="Zhang X."/>
        </authorList>
    </citation>
    <scope>NUCLEOTIDE SEQUENCE [LARGE SCALE GENOMIC DNA]</scope>
    <source>
        <strain evidence="7 8">BP5796</strain>
    </source>
</reference>
<evidence type="ECO:0000256" key="1">
    <source>
        <dbReference type="ARBA" id="ARBA00004123"/>
    </source>
</evidence>
<dbReference type="GO" id="GO:0005643">
    <property type="term" value="C:nuclear pore"/>
    <property type="evidence" value="ECO:0007669"/>
    <property type="project" value="UniProtKB-ARBA"/>
</dbReference>
<evidence type="ECO:0008006" key="9">
    <source>
        <dbReference type="Google" id="ProtNLM"/>
    </source>
</evidence>
<dbReference type="EMBL" id="PDLN01000001">
    <property type="protein sequence ID" value="RDW94541.1"/>
    <property type="molecule type" value="Genomic_DNA"/>
</dbReference>
<dbReference type="InterPro" id="IPR021717">
    <property type="entry name" value="Nucleoporin_Nup160"/>
</dbReference>
<dbReference type="Pfam" id="PF21486">
    <property type="entry name" value="NUP120_helical"/>
    <property type="match status" value="1"/>
</dbReference>
<accession>A0A3D8T7X9</accession>
<protein>
    <recommendedName>
        <fullName evidence="9">Nucleoporin Nup120</fullName>
    </recommendedName>
</protein>
<feature type="domain" description="Nucleoporin Nup120 helical" evidence="5">
    <location>
        <begin position="675"/>
        <end position="805"/>
    </location>
</feature>
<dbReference type="InterPro" id="IPR056548">
    <property type="entry name" value="HEAT_Nup120"/>
</dbReference>